<dbReference type="InterPro" id="IPR010432">
    <property type="entry name" value="RDD"/>
</dbReference>
<evidence type="ECO:0000256" key="3">
    <source>
        <dbReference type="ARBA" id="ARBA00022692"/>
    </source>
</evidence>
<keyword evidence="4 6" id="KW-1133">Transmembrane helix</keyword>
<keyword evidence="3 6" id="KW-0812">Transmembrane</keyword>
<feature type="transmembrane region" description="Helical" evidence="6">
    <location>
        <begin position="111"/>
        <end position="130"/>
    </location>
</feature>
<sequence length="149" mass="17133">MNEEIEDILYREEMSLASTSKRATAFLIDELLLSFVLVLALWDSFAAAKDTQEMIELTNTFLMEFLAIKIIYQAFFVMQYGASIGKLVMKIRVIEIKTLQNPNVLSALNRAIFRVVSELLFYLGYLWAIFDPARQAWHDKTAKTLVVNV</sequence>
<gene>
    <name evidence="8" type="ORF">FJR48_09070</name>
</gene>
<dbReference type="EMBL" id="CP043617">
    <property type="protein sequence ID" value="QFR49870.1"/>
    <property type="molecule type" value="Genomic_DNA"/>
</dbReference>
<dbReference type="AlphaFoldDB" id="A0A5P8P2R9"/>
<feature type="transmembrane region" description="Helical" evidence="6">
    <location>
        <begin position="23"/>
        <end position="42"/>
    </location>
</feature>
<proteinExistence type="predicted"/>
<keyword evidence="2" id="KW-1003">Cell membrane</keyword>
<dbReference type="PANTHER" id="PTHR36115:SF4">
    <property type="entry name" value="MEMBRANE PROTEIN"/>
    <property type="match status" value="1"/>
</dbReference>
<dbReference type="Pfam" id="PF06271">
    <property type="entry name" value="RDD"/>
    <property type="match status" value="1"/>
</dbReference>
<name>A0A5P8P2R9_9BACT</name>
<accession>A0A5P8P2R9</accession>
<keyword evidence="9" id="KW-1185">Reference proteome</keyword>
<keyword evidence="5 6" id="KW-0472">Membrane</keyword>
<organism evidence="8 9">
    <name type="scientific">Sulfurimonas lithotrophica</name>
    <dbReference type="NCBI Taxonomy" id="2590022"/>
    <lineage>
        <taxon>Bacteria</taxon>
        <taxon>Pseudomonadati</taxon>
        <taxon>Campylobacterota</taxon>
        <taxon>Epsilonproteobacteria</taxon>
        <taxon>Campylobacterales</taxon>
        <taxon>Sulfurimonadaceae</taxon>
        <taxon>Sulfurimonas</taxon>
    </lineage>
</organism>
<feature type="domain" description="RDD" evidence="7">
    <location>
        <begin position="17"/>
        <end position="143"/>
    </location>
</feature>
<feature type="transmembrane region" description="Helical" evidence="6">
    <location>
        <begin position="62"/>
        <end position="82"/>
    </location>
</feature>
<evidence type="ECO:0000256" key="1">
    <source>
        <dbReference type="ARBA" id="ARBA00004651"/>
    </source>
</evidence>
<dbReference type="PANTHER" id="PTHR36115">
    <property type="entry name" value="PROLINE-RICH ANTIGEN HOMOLOG-RELATED"/>
    <property type="match status" value="1"/>
</dbReference>
<evidence type="ECO:0000256" key="2">
    <source>
        <dbReference type="ARBA" id="ARBA00022475"/>
    </source>
</evidence>
<dbReference type="RefSeq" id="WP_152307817.1">
    <property type="nucleotide sequence ID" value="NZ_CP043617.1"/>
</dbReference>
<dbReference type="OrthoDB" id="5358104at2"/>
<evidence type="ECO:0000313" key="9">
    <source>
        <dbReference type="Proteomes" id="UP000326944"/>
    </source>
</evidence>
<evidence type="ECO:0000259" key="7">
    <source>
        <dbReference type="Pfam" id="PF06271"/>
    </source>
</evidence>
<dbReference type="GO" id="GO:0005886">
    <property type="term" value="C:plasma membrane"/>
    <property type="evidence" value="ECO:0007669"/>
    <property type="project" value="UniProtKB-SubCell"/>
</dbReference>
<evidence type="ECO:0000256" key="4">
    <source>
        <dbReference type="ARBA" id="ARBA00022989"/>
    </source>
</evidence>
<dbReference type="Proteomes" id="UP000326944">
    <property type="component" value="Chromosome"/>
</dbReference>
<evidence type="ECO:0000313" key="8">
    <source>
        <dbReference type="EMBL" id="QFR49870.1"/>
    </source>
</evidence>
<protein>
    <submittedName>
        <fullName evidence="8">RDD family protein</fullName>
    </submittedName>
</protein>
<dbReference type="KEGG" id="sulg:FJR48_09070"/>
<dbReference type="InterPro" id="IPR051791">
    <property type="entry name" value="Pra-immunoreactive"/>
</dbReference>
<reference evidence="8 9" key="1">
    <citation type="submission" date="2019-09" db="EMBL/GenBank/DDBJ databases">
        <title>Sulfurimonas gotlandica sp. nov., a chemoautotrophic and psychrotolerant epsilonproteobacterium isolated from a pelagic redoxcline, and an emended description of the genus Sulfurimonas.</title>
        <authorList>
            <person name="Wang S."/>
            <person name="Jiang L."/>
            <person name="Shao S."/>
        </authorList>
    </citation>
    <scope>NUCLEOTIDE SEQUENCE [LARGE SCALE GENOMIC DNA]</scope>
    <source>
        <strain evidence="8 9">GYSZ_1</strain>
    </source>
</reference>
<evidence type="ECO:0000256" key="6">
    <source>
        <dbReference type="SAM" id="Phobius"/>
    </source>
</evidence>
<comment type="subcellular location">
    <subcellularLocation>
        <location evidence="1">Cell membrane</location>
        <topology evidence="1">Multi-pass membrane protein</topology>
    </subcellularLocation>
</comment>
<evidence type="ECO:0000256" key="5">
    <source>
        <dbReference type="ARBA" id="ARBA00023136"/>
    </source>
</evidence>